<comment type="caution">
    <text evidence="9">The sequence shown here is derived from an EMBL/GenBank/DDBJ whole genome shotgun (WGS) entry which is preliminary data.</text>
</comment>
<protein>
    <submittedName>
        <fullName evidence="9">Aspartyl protease family protein 2</fullName>
    </submittedName>
</protein>
<dbReference type="Proteomes" id="UP000634136">
    <property type="component" value="Unassembled WGS sequence"/>
</dbReference>
<keyword evidence="4 6" id="KW-0378">Hydrolase</keyword>
<feature type="chain" id="PRO_5032541081" evidence="7">
    <location>
        <begin position="25"/>
        <end position="495"/>
    </location>
</feature>
<keyword evidence="2 6" id="KW-0645">Protease</keyword>
<feature type="domain" description="Peptidase A1" evidence="8">
    <location>
        <begin position="137"/>
        <end position="474"/>
    </location>
</feature>
<dbReference type="CDD" id="cd05472">
    <property type="entry name" value="cnd41_like"/>
    <property type="match status" value="1"/>
</dbReference>
<dbReference type="EMBL" id="JAAIUW010000002">
    <property type="protein sequence ID" value="KAF7840606.1"/>
    <property type="molecule type" value="Genomic_DNA"/>
</dbReference>
<keyword evidence="10" id="KW-1185">Reference proteome</keyword>
<dbReference type="GO" id="GO:0004190">
    <property type="term" value="F:aspartic-type endopeptidase activity"/>
    <property type="evidence" value="ECO:0007669"/>
    <property type="project" value="UniProtKB-KW"/>
</dbReference>
<feature type="active site" evidence="5">
    <location>
        <position position="359"/>
    </location>
</feature>
<reference evidence="9" key="1">
    <citation type="submission" date="2020-09" db="EMBL/GenBank/DDBJ databases">
        <title>Genome-Enabled Discovery of Anthraquinone Biosynthesis in Senna tora.</title>
        <authorList>
            <person name="Kang S.-H."/>
            <person name="Pandey R.P."/>
            <person name="Lee C.-M."/>
            <person name="Sim J.-S."/>
            <person name="Jeong J.-T."/>
            <person name="Choi B.-S."/>
            <person name="Jung M."/>
            <person name="Ginzburg D."/>
            <person name="Zhao K."/>
            <person name="Won S.Y."/>
            <person name="Oh T.-J."/>
            <person name="Yu Y."/>
            <person name="Kim N.-H."/>
            <person name="Lee O.R."/>
            <person name="Lee T.-H."/>
            <person name="Bashyal P."/>
            <person name="Kim T.-S."/>
            <person name="Lee W.-H."/>
            <person name="Kawkins C."/>
            <person name="Kim C.-K."/>
            <person name="Kim J.S."/>
            <person name="Ahn B.O."/>
            <person name="Rhee S.Y."/>
            <person name="Sohng J.K."/>
        </authorList>
    </citation>
    <scope>NUCLEOTIDE SEQUENCE</scope>
    <source>
        <tissue evidence="9">Leaf</tissue>
    </source>
</reference>
<evidence type="ECO:0000256" key="4">
    <source>
        <dbReference type="ARBA" id="ARBA00022801"/>
    </source>
</evidence>
<name>A0A834X8W8_9FABA</name>
<evidence type="ECO:0000259" key="8">
    <source>
        <dbReference type="PROSITE" id="PS51767"/>
    </source>
</evidence>
<feature type="active site" evidence="5">
    <location>
        <position position="155"/>
    </location>
</feature>
<dbReference type="InterPro" id="IPR021109">
    <property type="entry name" value="Peptidase_aspartic_dom_sf"/>
</dbReference>
<evidence type="ECO:0000256" key="7">
    <source>
        <dbReference type="SAM" id="SignalP"/>
    </source>
</evidence>
<feature type="signal peptide" evidence="7">
    <location>
        <begin position="1"/>
        <end position="24"/>
    </location>
</feature>
<dbReference type="FunFam" id="2.40.70.10:FF:000010">
    <property type="entry name" value="Aspartyl protease family protein 2"/>
    <property type="match status" value="1"/>
</dbReference>
<evidence type="ECO:0000313" key="10">
    <source>
        <dbReference type="Proteomes" id="UP000634136"/>
    </source>
</evidence>
<dbReference type="InterPro" id="IPR032799">
    <property type="entry name" value="TAXi_C"/>
</dbReference>
<evidence type="ECO:0000256" key="1">
    <source>
        <dbReference type="ARBA" id="ARBA00007447"/>
    </source>
</evidence>
<dbReference type="SUPFAM" id="SSF50630">
    <property type="entry name" value="Acid proteases"/>
    <property type="match status" value="1"/>
</dbReference>
<dbReference type="PANTHER" id="PTHR47967:SF60">
    <property type="entry name" value="PROTEIN ASPARTIC PROTEASE IN GUARD CELL 1-LIKE"/>
    <property type="match status" value="1"/>
</dbReference>
<dbReference type="InterPro" id="IPR051708">
    <property type="entry name" value="Plant_Aspart_Prot_A1"/>
</dbReference>
<evidence type="ECO:0000256" key="3">
    <source>
        <dbReference type="ARBA" id="ARBA00022729"/>
    </source>
</evidence>
<dbReference type="InterPro" id="IPR001969">
    <property type="entry name" value="Aspartic_peptidase_AS"/>
</dbReference>
<dbReference type="AlphaFoldDB" id="A0A834X8W8"/>
<dbReference type="Pfam" id="PF14541">
    <property type="entry name" value="TAXi_C"/>
    <property type="match status" value="1"/>
</dbReference>
<evidence type="ECO:0000256" key="2">
    <source>
        <dbReference type="ARBA" id="ARBA00022670"/>
    </source>
</evidence>
<dbReference type="InterPro" id="IPR032861">
    <property type="entry name" value="TAXi_N"/>
</dbReference>
<evidence type="ECO:0000256" key="5">
    <source>
        <dbReference type="PIRSR" id="PIRSR601461-1"/>
    </source>
</evidence>
<dbReference type="InterPro" id="IPR033873">
    <property type="entry name" value="CND41-like"/>
</dbReference>
<evidence type="ECO:0000256" key="6">
    <source>
        <dbReference type="RuleBase" id="RU000454"/>
    </source>
</evidence>
<dbReference type="PROSITE" id="PS51767">
    <property type="entry name" value="PEPTIDASE_A1"/>
    <property type="match status" value="1"/>
</dbReference>
<dbReference type="PANTHER" id="PTHR47967">
    <property type="entry name" value="OS07G0603500 PROTEIN-RELATED"/>
    <property type="match status" value="1"/>
</dbReference>
<dbReference type="OrthoDB" id="2747330at2759"/>
<dbReference type="PROSITE" id="PS00141">
    <property type="entry name" value="ASP_PROTEASE"/>
    <property type="match status" value="1"/>
</dbReference>
<dbReference type="FunFam" id="2.40.70.10:FF:000019">
    <property type="entry name" value="aspartyl protease family protein 2"/>
    <property type="match status" value="1"/>
</dbReference>
<accession>A0A834X8W8</accession>
<organism evidence="9 10">
    <name type="scientific">Senna tora</name>
    <dbReference type="NCBI Taxonomy" id="362788"/>
    <lineage>
        <taxon>Eukaryota</taxon>
        <taxon>Viridiplantae</taxon>
        <taxon>Streptophyta</taxon>
        <taxon>Embryophyta</taxon>
        <taxon>Tracheophyta</taxon>
        <taxon>Spermatophyta</taxon>
        <taxon>Magnoliopsida</taxon>
        <taxon>eudicotyledons</taxon>
        <taxon>Gunneridae</taxon>
        <taxon>Pentapetalae</taxon>
        <taxon>rosids</taxon>
        <taxon>fabids</taxon>
        <taxon>Fabales</taxon>
        <taxon>Fabaceae</taxon>
        <taxon>Caesalpinioideae</taxon>
        <taxon>Cassia clade</taxon>
        <taxon>Senna</taxon>
    </lineage>
</organism>
<dbReference type="GO" id="GO:0006508">
    <property type="term" value="P:proteolysis"/>
    <property type="evidence" value="ECO:0007669"/>
    <property type="project" value="UniProtKB-KW"/>
</dbReference>
<proteinExistence type="inferred from homology"/>
<dbReference type="InterPro" id="IPR033121">
    <property type="entry name" value="PEPTIDASE_A1"/>
</dbReference>
<dbReference type="Gene3D" id="2.40.70.10">
    <property type="entry name" value="Acid Proteases"/>
    <property type="match status" value="2"/>
</dbReference>
<keyword evidence="6" id="KW-0064">Aspartyl protease</keyword>
<dbReference type="Pfam" id="PF14543">
    <property type="entry name" value="TAXi_N"/>
    <property type="match status" value="1"/>
</dbReference>
<comment type="similarity">
    <text evidence="1 6">Belongs to the peptidase A1 family.</text>
</comment>
<evidence type="ECO:0000313" key="9">
    <source>
        <dbReference type="EMBL" id="KAF7840606.1"/>
    </source>
</evidence>
<keyword evidence="3 7" id="KW-0732">Signal</keyword>
<dbReference type="InterPro" id="IPR001461">
    <property type="entry name" value="Aspartic_peptidase_A1"/>
</dbReference>
<sequence>MAWNPRNALLLLSFAAVFLPYTVASSSLRFNLHTQTLVLTSLPLPHPLTWSESEFETSESDPDSSATLSLPLHHIDAISFNKTPDQLFNLRLQRDASRAKALTSMAAKAAARNRTRARGSGFSSSVISGLAQGSGEYFTRFGVGTPARYVYMVLDTGSDVVWLQCSPCKKCYTQTDPVFNPAKSRSFARVPCGSPLCRRLDSPGCNQKKVCMYQVSYGDGSFTLGEFSTETLTFRGTRVARVALGCGHDNQGLFVGAAGLLGLGRGRLSFPTQTGRRFNRKFSYCLVDRSASSRPSSILFGDSAVSRTARFTPLLKNPKLDTFYYVELVGISVGGARVRGVSASLFRLDPAGNGGVIIDSGTSVTRLTRPAYTAMRDAFRVGASHLKLAPEFSLFDTCYDLSGKTEVKVPTVVLHFRGADVSLPATNYMIPVDSSGIFCFAFAGTMGGLSIIGNIQQQGFRVVYDLSSSRIQELHETNAIAYIAHMYTCIRVQTQ</sequence>
<gene>
    <name evidence="9" type="ORF">G2W53_002904</name>
</gene>
<dbReference type="PRINTS" id="PR00792">
    <property type="entry name" value="PEPSIN"/>
</dbReference>